<dbReference type="EMBL" id="JACAZI010000018">
    <property type="protein sequence ID" value="KAF7341110.1"/>
    <property type="molecule type" value="Genomic_DNA"/>
</dbReference>
<proteinExistence type="predicted"/>
<dbReference type="Proteomes" id="UP000620124">
    <property type="component" value="Unassembled WGS sequence"/>
</dbReference>
<gene>
    <name evidence="3" type="ORF">MVEN_01845200</name>
</gene>
<keyword evidence="4" id="KW-1185">Reference proteome</keyword>
<evidence type="ECO:0000313" key="3">
    <source>
        <dbReference type="EMBL" id="KAF7341110.1"/>
    </source>
</evidence>
<evidence type="ECO:0000256" key="1">
    <source>
        <dbReference type="SAM" id="SignalP"/>
    </source>
</evidence>
<name>A0A8H7CKN4_9AGAR</name>
<protein>
    <submittedName>
        <fullName evidence="3">Carboxylic ester hydrolase</fullName>
    </submittedName>
</protein>
<dbReference type="InterPro" id="IPR002018">
    <property type="entry name" value="CarbesteraseB"/>
</dbReference>
<dbReference type="Pfam" id="PF00135">
    <property type="entry name" value="COesterase"/>
    <property type="match status" value="1"/>
</dbReference>
<reference evidence="3" key="1">
    <citation type="submission" date="2020-05" db="EMBL/GenBank/DDBJ databases">
        <title>Mycena genomes resolve the evolution of fungal bioluminescence.</title>
        <authorList>
            <person name="Tsai I.J."/>
        </authorList>
    </citation>
    <scope>NUCLEOTIDE SEQUENCE</scope>
    <source>
        <strain evidence="3">CCC161011</strain>
    </source>
</reference>
<feature type="chain" id="PRO_5034695807" evidence="1">
    <location>
        <begin position="19"/>
        <end position="450"/>
    </location>
</feature>
<dbReference type="InterPro" id="IPR029058">
    <property type="entry name" value="AB_hydrolase_fold"/>
</dbReference>
<dbReference type="OrthoDB" id="408631at2759"/>
<feature type="signal peptide" evidence="1">
    <location>
        <begin position="1"/>
        <end position="18"/>
    </location>
</feature>
<dbReference type="SUPFAM" id="SSF53474">
    <property type="entry name" value="alpha/beta-Hydrolases"/>
    <property type="match status" value="1"/>
</dbReference>
<accession>A0A8H7CKN4</accession>
<keyword evidence="3" id="KW-0378">Hydrolase</keyword>
<dbReference type="InterPro" id="IPR019819">
    <property type="entry name" value="Carboxylesterase_B_CS"/>
</dbReference>
<evidence type="ECO:0000313" key="4">
    <source>
        <dbReference type="Proteomes" id="UP000620124"/>
    </source>
</evidence>
<comment type="caution">
    <text evidence="3">The sequence shown here is derived from an EMBL/GenBank/DDBJ whole genome shotgun (WGS) entry which is preliminary data.</text>
</comment>
<dbReference type="PROSITE" id="PS00941">
    <property type="entry name" value="CARBOXYLESTERASE_B_2"/>
    <property type="match status" value="1"/>
</dbReference>
<sequence>MFPFLIVTLPFLTGLTQGNLTKFLGVKFAEAGRFEIPRAPPELRGVQNAKAFGPACPQQATTPLPFPFVSGPYPSISEDCLTLDVYKPAAANSHSQLPVLVWIYGGGFQDGNTRDVNASPVVQRSIETGEPIIVVTPNYRMSAFGFLAGKEAAAAGTTNLGLRDQIFALEWESGSPYSLHSIADHQSTYDALVAANNCNRSKDTLNCLRQVPFESFMATVNHTLDIFSYRSLHLVWEPIFSWSNQNITTDAEFLDYVHSNYLPTTTKDQIAELGRLYPEDPTQGSPFDTGTANELTPEYKRLSSFQGDFAFIAPRRFLLEHASLTQDTWSWLNKRGKDATPLGAFHVSDAQIWFPTDTTNDTIGVDAMINFVNTLDPNKPAEHSNTKLSTSWPKWNTRSPAGSPSLLTFTDAGINTTAENFRVDAIEFLNNLLLEEAMGSNSATLIINGS</sequence>
<feature type="domain" description="Carboxylesterase type B" evidence="2">
    <location>
        <begin position="19"/>
        <end position="171"/>
    </location>
</feature>
<evidence type="ECO:0000259" key="2">
    <source>
        <dbReference type="Pfam" id="PF00135"/>
    </source>
</evidence>
<dbReference type="AlphaFoldDB" id="A0A8H7CKN4"/>
<dbReference type="Gene3D" id="3.40.50.1820">
    <property type="entry name" value="alpha/beta hydrolase"/>
    <property type="match status" value="3"/>
</dbReference>
<keyword evidence="1" id="KW-0732">Signal</keyword>
<organism evidence="3 4">
    <name type="scientific">Mycena venus</name>
    <dbReference type="NCBI Taxonomy" id="2733690"/>
    <lineage>
        <taxon>Eukaryota</taxon>
        <taxon>Fungi</taxon>
        <taxon>Dikarya</taxon>
        <taxon>Basidiomycota</taxon>
        <taxon>Agaricomycotina</taxon>
        <taxon>Agaricomycetes</taxon>
        <taxon>Agaricomycetidae</taxon>
        <taxon>Agaricales</taxon>
        <taxon>Marasmiineae</taxon>
        <taxon>Mycenaceae</taxon>
        <taxon>Mycena</taxon>
    </lineage>
</organism>
<dbReference type="PANTHER" id="PTHR11559">
    <property type="entry name" value="CARBOXYLESTERASE"/>
    <property type="match status" value="1"/>
</dbReference>
<dbReference type="GO" id="GO:0016787">
    <property type="term" value="F:hydrolase activity"/>
    <property type="evidence" value="ECO:0007669"/>
    <property type="project" value="UniProtKB-KW"/>
</dbReference>
<dbReference type="InterPro" id="IPR050309">
    <property type="entry name" value="Type-B_Carboxylest/Lipase"/>
</dbReference>